<dbReference type="Proteomes" id="UP001166784">
    <property type="component" value="Unassembled WGS sequence"/>
</dbReference>
<accession>A0ABS9SUU8</accession>
<feature type="signal peptide" evidence="1">
    <location>
        <begin position="1"/>
        <end position="28"/>
    </location>
</feature>
<feature type="chain" id="PRO_5047096119" evidence="1">
    <location>
        <begin position="29"/>
        <end position="237"/>
    </location>
</feature>
<evidence type="ECO:0000313" key="2">
    <source>
        <dbReference type="EMBL" id="MCH6160049.1"/>
    </source>
</evidence>
<evidence type="ECO:0000256" key="1">
    <source>
        <dbReference type="SAM" id="SignalP"/>
    </source>
</evidence>
<gene>
    <name evidence="2" type="ORF">MMA15_06330</name>
</gene>
<organism evidence="2 3">
    <name type="scientific">Streptomyces marispadix</name>
    <dbReference type="NCBI Taxonomy" id="2922868"/>
    <lineage>
        <taxon>Bacteria</taxon>
        <taxon>Bacillati</taxon>
        <taxon>Actinomycetota</taxon>
        <taxon>Actinomycetes</taxon>
        <taxon>Kitasatosporales</taxon>
        <taxon>Streptomycetaceae</taxon>
        <taxon>Streptomyces</taxon>
    </lineage>
</organism>
<proteinExistence type="predicted"/>
<sequence length="237" mass="24848">MSDMLRTGAAAGAAIAVMCAFGVTPAGAAPPRTLAGTGFRVAERLGVTSVSPSRTYTVTFASARLKKRYTPYLTGAVTQMRAAGVRIVLGGVERVDPARCPPWGHIQYTQTYRPLGRGGYSKGLPCPHPAKGVASGGVVTMDSEYFDGTWHMAPHELRNTFVHEMLHTLGLDHPNLDLDGDGEAGRYECATGPDGVKPVMCSPNGGYADAAGAGRLTPFEERALRAMLANARGAGAD</sequence>
<evidence type="ECO:0000313" key="3">
    <source>
        <dbReference type="Proteomes" id="UP001166784"/>
    </source>
</evidence>
<reference evidence="2" key="1">
    <citation type="submission" date="2022-03" db="EMBL/GenBank/DDBJ databases">
        <authorList>
            <person name="Santos J.D.N."/>
            <person name="Kallscheuer N."/>
            <person name="Jogler C."/>
            <person name="Lage O.M."/>
        </authorList>
    </citation>
    <scope>NUCLEOTIDE SEQUENCE</scope>
    <source>
        <strain evidence="2">M600PL45_2</strain>
    </source>
</reference>
<comment type="caution">
    <text evidence="2">The sequence shown here is derived from an EMBL/GenBank/DDBJ whole genome shotgun (WGS) entry which is preliminary data.</text>
</comment>
<dbReference type="InterPro" id="IPR024079">
    <property type="entry name" value="MetalloPept_cat_dom_sf"/>
</dbReference>
<name>A0ABS9SUU8_9ACTN</name>
<keyword evidence="1" id="KW-0732">Signal</keyword>
<dbReference type="SUPFAM" id="SSF55486">
    <property type="entry name" value="Metalloproteases ('zincins'), catalytic domain"/>
    <property type="match status" value="1"/>
</dbReference>
<dbReference type="Gene3D" id="3.40.390.10">
    <property type="entry name" value="Collagenase (Catalytic Domain)"/>
    <property type="match status" value="1"/>
</dbReference>
<dbReference type="RefSeq" id="WP_241058067.1">
    <property type="nucleotide sequence ID" value="NZ_JAKWJU010000002.1"/>
</dbReference>
<dbReference type="EMBL" id="JAKWJU010000002">
    <property type="protein sequence ID" value="MCH6160049.1"/>
    <property type="molecule type" value="Genomic_DNA"/>
</dbReference>
<reference evidence="2" key="2">
    <citation type="journal article" date="2023" name="Int. J. Syst. Evol. Microbiol.">
        <title>Streptomyces marispadix sp. nov., isolated from marine beach sediment of the Northern Coast of Portugal.</title>
        <authorList>
            <person name="dos Santos J.D.N."/>
            <person name="Vitorino I.R."/>
            <person name="Kallscheuer N."/>
            <person name="Srivastava A."/>
            <person name="Krautwurst S."/>
            <person name="Marz M."/>
            <person name="Jogler C."/>
            <person name="Lobo Da Cunha A."/>
            <person name="Catita J."/>
            <person name="Goncalves H."/>
            <person name="Gonzalez I."/>
            <person name="Reyes F."/>
            <person name="Lage O.M."/>
        </authorList>
    </citation>
    <scope>NUCLEOTIDE SEQUENCE</scope>
    <source>
        <strain evidence="2">M600PL45_2</strain>
    </source>
</reference>
<protein>
    <submittedName>
        <fullName evidence="2">Uncharacterized protein</fullName>
    </submittedName>
</protein>
<keyword evidence="3" id="KW-1185">Reference proteome</keyword>